<dbReference type="InterPro" id="IPR047196">
    <property type="entry name" value="YidC_ALB_C"/>
</dbReference>
<evidence type="ECO:0000256" key="5">
    <source>
        <dbReference type="ARBA" id="ARBA00022475"/>
    </source>
</evidence>
<evidence type="ECO:0000256" key="2">
    <source>
        <dbReference type="ARBA" id="ARBA00010527"/>
    </source>
</evidence>
<evidence type="ECO:0000256" key="9">
    <source>
        <dbReference type="ARBA" id="ARBA00023136"/>
    </source>
</evidence>
<sequence>MIFVIGLTAILFFVNQHFTSKRQQEYAEERKQQELVQKEQMSTVKQELEQRTASAKQLPLTRLFEDLQGHTFLSWSVISSDDSYLTMNWAEKMPKQIYVQKGSNFIPVHLITGETGVGKLSLYSAAHQPEIVSTYVPQIGMQDVQLVTFLNGAVQVTLAEYENGQMLFPAETPSSNAIAMYQLEGAYLPVGLYNAAKNSFQPMTNFKTFENLTTYRLDMHPSGTPSQEKFYVLENEYMQVVFSNWGGAIAEVNLPFEKTSSESVVLPISFDRIIDKKYPSNAHFPSRPFYAPVKGSEPVLKQPTEGGYYPMLRRGIQKGADYPPYTVPPQYYGFNIVSEDPETSQVFYEMTRFDENSIEFTANFQNRRITKIYSFPKTKEPAPYCLFASVKVDGDSRGLWVTSGVPEVELISGSPAPIIKYSSVQNQKSVVDKLSLPKESTTMSSIEPDWVANSNGYFAIIMDPLSEISAGFQANKVPGNLDPSRIAMIDAKYDLYPVSKYPGYMVHMPLRKTSQPLDFRLFMGPQEHTILKQVDATFTNQVTGYNPHYTETQSFHGWFSFISEPFAKFLFLIMNFFYKITHSWGFSIILLTIVLRIMMYPLNAWSIKSNLKLQALSPKMKKIQDKYKKDPKRQQLEMMQLYKQHKANPLGGCLPLIIQMPFLIGMFDLLKSTFSLRGASFIPGWIDNLTAPDVLFSWSYPIPFIGTSFHLLPILLGVVMFFQQKLMTSKNKEEMTDQQKQQQKMGSIMTIAFTVLFYKFPSGLNIYWFSSMLLQILQQWYASKRTQLKNNPNNPREVVINPKKSK</sequence>
<dbReference type="Pfam" id="PF02096">
    <property type="entry name" value="60KD_IMP"/>
    <property type="match status" value="1"/>
</dbReference>
<dbReference type="GO" id="GO:0032977">
    <property type="term" value="F:membrane insertase activity"/>
    <property type="evidence" value="ECO:0007669"/>
    <property type="project" value="InterPro"/>
</dbReference>
<reference evidence="15 16" key="2">
    <citation type="journal article" date="2011" name="Mol. Biol. Evol.">
        <title>Unity in variety--the pan-genome of the Chlamydiae.</title>
        <authorList>
            <person name="Collingro A."/>
            <person name="Tischler P."/>
            <person name="Weinmaier T."/>
            <person name="Penz T."/>
            <person name="Heinz E."/>
            <person name="Brunham R.C."/>
            <person name="Read T.D."/>
            <person name="Bavoil P.M."/>
            <person name="Sachse K."/>
            <person name="Kahane S."/>
            <person name="Friedman M.G."/>
            <person name="Rattei T."/>
            <person name="Myers G.S."/>
            <person name="Horn M."/>
        </authorList>
    </citation>
    <scope>NUCLEOTIDE SEQUENCE [LARGE SCALE GENOMIC DNA]</scope>
    <source>
        <strain evidence="16">ATCC VR-1471 / Z</strain>
    </source>
</reference>
<dbReference type="Proteomes" id="UP000000496">
    <property type="component" value="Chromosome gsn.131"/>
</dbReference>
<evidence type="ECO:0000256" key="13">
    <source>
        <dbReference type="HAMAP-Rule" id="MF_01810"/>
    </source>
</evidence>
<evidence type="ECO:0000256" key="1">
    <source>
        <dbReference type="ARBA" id="ARBA00004429"/>
    </source>
</evidence>
<protein>
    <recommendedName>
        <fullName evidence="3 13">Membrane protein insertase YidC</fullName>
    </recommendedName>
    <alternativeName>
        <fullName evidence="12 13">Foldase YidC</fullName>
    </alternativeName>
    <alternativeName>
        <fullName evidence="11 13">Membrane integrase YidC</fullName>
    </alternativeName>
    <alternativeName>
        <fullName evidence="13">Membrane protein YidC</fullName>
    </alternativeName>
</protein>
<keyword evidence="6 13" id="KW-0812">Transmembrane</keyword>
<dbReference type="Gene3D" id="2.70.98.90">
    <property type="match status" value="1"/>
</dbReference>
<feature type="transmembrane region" description="Helical" evidence="13">
    <location>
        <begin position="584"/>
        <end position="602"/>
    </location>
</feature>
<name>F8L5G2_SIMNZ</name>
<comment type="similarity">
    <text evidence="2 13">Belongs to the OXA1/ALB3/YidC family. Type 1 subfamily.</text>
</comment>
<dbReference type="HAMAP" id="MF_01810">
    <property type="entry name" value="YidC_type1"/>
    <property type="match status" value="1"/>
</dbReference>
<feature type="transmembrane region" description="Helical" evidence="13">
    <location>
        <begin position="743"/>
        <end position="760"/>
    </location>
</feature>
<dbReference type="InterPro" id="IPR019998">
    <property type="entry name" value="Membr_insert_YidC"/>
</dbReference>
<dbReference type="GO" id="GO:0015031">
    <property type="term" value="P:protein transport"/>
    <property type="evidence" value="ECO:0007669"/>
    <property type="project" value="UniProtKB-KW"/>
</dbReference>
<feature type="transmembrane region" description="Helical" evidence="13">
    <location>
        <begin position="702"/>
        <end position="722"/>
    </location>
</feature>
<gene>
    <name evidence="15" type="primary">oxaA</name>
    <name evidence="13" type="synonym">yidC</name>
    <name evidence="15" type="ordered locus">SNE_A14330</name>
</gene>
<keyword evidence="8 13" id="KW-1133">Transmembrane helix</keyword>
<evidence type="ECO:0000256" key="6">
    <source>
        <dbReference type="ARBA" id="ARBA00022692"/>
    </source>
</evidence>
<evidence type="ECO:0000256" key="4">
    <source>
        <dbReference type="ARBA" id="ARBA00022448"/>
    </source>
</evidence>
<dbReference type="HOGENOM" id="CLU_019734_0_0_0"/>
<evidence type="ECO:0000256" key="10">
    <source>
        <dbReference type="ARBA" id="ARBA00023186"/>
    </source>
</evidence>
<keyword evidence="13" id="KW-0997">Cell inner membrane</keyword>
<evidence type="ECO:0000313" key="16">
    <source>
        <dbReference type="Proteomes" id="UP000000496"/>
    </source>
</evidence>
<dbReference type="KEGG" id="sng:SNE_A14330"/>
<keyword evidence="10 13" id="KW-0143">Chaperone</keyword>
<keyword evidence="4 13" id="KW-0813">Transport</keyword>
<dbReference type="GO" id="GO:0051205">
    <property type="term" value="P:protein insertion into membrane"/>
    <property type="evidence" value="ECO:0007669"/>
    <property type="project" value="TreeGrafter"/>
</dbReference>
<dbReference type="PANTHER" id="PTHR12428">
    <property type="entry name" value="OXA1"/>
    <property type="match status" value="1"/>
</dbReference>
<comment type="function">
    <text evidence="13">Required for the insertion and/or proper folding and/or complex formation of integral membrane proteins into the membrane. Involved in integration of membrane proteins that insert both dependently and independently of the Sec translocase complex, as well as at least some lipoproteins. Aids folding of multispanning membrane proteins.</text>
</comment>
<dbReference type="InterPro" id="IPR028055">
    <property type="entry name" value="YidC/Oxa/ALB_C"/>
</dbReference>
<dbReference type="CDD" id="cd20070">
    <property type="entry name" value="5TM_YidC_Alb3"/>
    <property type="match status" value="1"/>
</dbReference>
<dbReference type="InterPro" id="IPR038221">
    <property type="entry name" value="YidC_periplasmic_sf"/>
</dbReference>
<dbReference type="AlphaFoldDB" id="F8L5G2"/>
<dbReference type="NCBIfam" id="NF002168">
    <property type="entry name" value="PRK01001.1"/>
    <property type="match status" value="1"/>
</dbReference>
<reference key="1">
    <citation type="journal article" date="2011" name="Mol. Biol. Evol.">
        <title>Unity in variety -- the pan-genome of the Chlamydiae.</title>
        <authorList>
            <person name="Collingro A."/>
            <person name="Tischler P."/>
            <person name="Weinmaier T."/>
            <person name="Penz T."/>
            <person name="Heinz E."/>
            <person name="Brunham R.C."/>
            <person name="Read T.D."/>
            <person name="Bavoil P.M."/>
            <person name="Sachse K."/>
            <person name="Kahane S."/>
            <person name="Friedman M.G."/>
            <person name="Rattei T."/>
            <person name="Myers G.S.A."/>
            <person name="Horn M."/>
        </authorList>
    </citation>
    <scope>NUCLEOTIDE SEQUENCE</scope>
    <source>
        <strain>Z</strain>
    </source>
</reference>
<dbReference type="STRING" id="331113.SNE_A14330"/>
<comment type="subcellular location">
    <subcellularLocation>
        <location evidence="1 13">Cell inner membrane</location>
        <topology evidence="1 13">Multi-pass membrane protein</topology>
    </subcellularLocation>
</comment>
<feature type="transmembrane region" description="Helical" evidence="13">
    <location>
        <begin position="647"/>
        <end position="667"/>
    </location>
</feature>
<dbReference type="eggNOG" id="COG0706">
    <property type="taxonomic scope" value="Bacteria"/>
</dbReference>
<accession>F8L5G2</accession>
<dbReference type="PRINTS" id="PR01900">
    <property type="entry name" value="YIDCPROTEIN"/>
</dbReference>
<feature type="domain" description="Membrane insertase YidC/Oxa/ALB C-terminal" evidence="14">
    <location>
        <begin position="584"/>
        <end position="783"/>
    </location>
</feature>
<evidence type="ECO:0000256" key="7">
    <source>
        <dbReference type="ARBA" id="ARBA00022927"/>
    </source>
</evidence>
<evidence type="ECO:0000313" key="15">
    <source>
        <dbReference type="EMBL" id="CCB89310.1"/>
    </source>
</evidence>
<organism evidence="15 16">
    <name type="scientific">Simkania negevensis (strain ATCC VR-1471 / DSM 27360 / Z)</name>
    <dbReference type="NCBI Taxonomy" id="331113"/>
    <lineage>
        <taxon>Bacteria</taxon>
        <taxon>Pseudomonadati</taxon>
        <taxon>Chlamydiota</taxon>
        <taxon>Chlamydiia</taxon>
        <taxon>Parachlamydiales</taxon>
        <taxon>Simkaniaceae</taxon>
        <taxon>Simkania</taxon>
    </lineage>
</organism>
<dbReference type="PANTHER" id="PTHR12428:SF65">
    <property type="entry name" value="CYTOCHROME C OXIDASE ASSEMBLY PROTEIN COX18, MITOCHONDRIAL"/>
    <property type="match status" value="1"/>
</dbReference>
<dbReference type="EMBL" id="FR872582">
    <property type="protein sequence ID" value="CCB89310.1"/>
    <property type="molecule type" value="Genomic_DNA"/>
</dbReference>
<keyword evidence="16" id="KW-1185">Reference proteome</keyword>
<keyword evidence="9 13" id="KW-0472">Membrane</keyword>
<evidence type="ECO:0000256" key="12">
    <source>
        <dbReference type="ARBA" id="ARBA00033342"/>
    </source>
</evidence>
<dbReference type="InterPro" id="IPR001708">
    <property type="entry name" value="YidC/ALB3/OXA1/COX18"/>
</dbReference>
<evidence type="ECO:0000256" key="8">
    <source>
        <dbReference type="ARBA" id="ARBA00022989"/>
    </source>
</evidence>
<proteinExistence type="inferred from homology"/>
<keyword evidence="5 13" id="KW-1003">Cell membrane</keyword>
<evidence type="ECO:0000259" key="14">
    <source>
        <dbReference type="Pfam" id="PF02096"/>
    </source>
</evidence>
<dbReference type="GO" id="GO:0005886">
    <property type="term" value="C:plasma membrane"/>
    <property type="evidence" value="ECO:0007669"/>
    <property type="project" value="UniProtKB-SubCell"/>
</dbReference>
<evidence type="ECO:0000256" key="11">
    <source>
        <dbReference type="ARBA" id="ARBA00033245"/>
    </source>
</evidence>
<keyword evidence="7 13" id="KW-0653">Protein transport</keyword>
<dbReference type="NCBIfam" id="TIGR03592">
    <property type="entry name" value="yidC_oxa1_cterm"/>
    <property type="match status" value="1"/>
</dbReference>
<evidence type="ECO:0000256" key="3">
    <source>
        <dbReference type="ARBA" id="ARBA00015325"/>
    </source>
</evidence>
<comment type="subunit">
    <text evidence="13">Interacts with the Sec translocase complex via SecD. Specifically interacts with transmembrane segments of nascent integral membrane proteins during membrane integration.</text>
</comment>